<keyword evidence="2" id="KW-1185">Reference proteome</keyword>
<dbReference type="EMBL" id="OU963862">
    <property type="protein sequence ID" value="CAH0380767.1"/>
    <property type="molecule type" value="Genomic_DNA"/>
</dbReference>
<protein>
    <submittedName>
        <fullName evidence="1">Uncharacterized protein</fullName>
    </submittedName>
</protein>
<evidence type="ECO:0000313" key="1">
    <source>
        <dbReference type="EMBL" id="CAH0380767.1"/>
    </source>
</evidence>
<reference evidence="1" key="1">
    <citation type="submission" date="2021-12" db="EMBL/GenBank/DDBJ databases">
        <authorList>
            <person name="King R."/>
        </authorList>
    </citation>
    <scope>NUCLEOTIDE SEQUENCE</scope>
</reference>
<evidence type="ECO:0000313" key="2">
    <source>
        <dbReference type="Proteomes" id="UP001152759"/>
    </source>
</evidence>
<proteinExistence type="predicted"/>
<gene>
    <name evidence="1" type="ORF">BEMITA_LOCUS483</name>
</gene>
<sequence length="100" mass="11617">MEFAAVKFVIDNESAVVPVSCIKHFDGKDDFIPGERQEVFWSPVSGQIPRDLKEENGYIPSVDKLKEKHQIRYDDRDPISRLAQSWMIKKCSLFGLNLRY</sequence>
<dbReference type="AlphaFoldDB" id="A0A9P0EVR5"/>
<dbReference type="Proteomes" id="UP001152759">
    <property type="component" value="Chromosome 1"/>
</dbReference>
<accession>A0A9P0EVR5</accession>
<name>A0A9P0EVR5_BEMTA</name>
<organism evidence="1 2">
    <name type="scientific">Bemisia tabaci</name>
    <name type="common">Sweetpotato whitefly</name>
    <name type="synonym">Aleurodes tabaci</name>
    <dbReference type="NCBI Taxonomy" id="7038"/>
    <lineage>
        <taxon>Eukaryota</taxon>
        <taxon>Metazoa</taxon>
        <taxon>Ecdysozoa</taxon>
        <taxon>Arthropoda</taxon>
        <taxon>Hexapoda</taxon>
        <taxon>Insecta</taxon>
        <taxon>Pterygota</taxon>
        <taxon>Neoptera</taxon>
        <taxon>Paraneoptera</taxon>
        <taxon>Hemiptera</taxon>
        <taxon>Sternorrhyncha</taxon>
        <taxon>Aleyrodoidea</taxon>
        <taxon>Aleyrodidae</taxon>
        <taxon>Aleyrodinae</taxon>
        <taxon>Bemisia</taxon>
    </lineage>
</organism>